<feature type="transmembrane region" description="Helical" evidence="1">
    <location>
        <begin position="180"/>
        <end position="199"/>
    </location>
</feature>
<name>A0A846N3A6_9PROT</name>
<feature type="transmembrane region" description="Helical" evidence="1">
    <location>
        <begin position="126"/>
        <end position="146"/>
    </location>
</feature>
<evidence type="ECO:0000256" key="1">
    <source>
        <dbReference type="SAM" id="Phobius"/>
    </source>
</evidence>
<feature type="transmembrane region" description="Helical" evidence="1">
    <location>
        <begin position="59"/>
        <end position="79"/>
    </location>
</feature>
<keyword evidence="1" id="KW-1133">Transmembrane helix</keyword>
<accession>A0A846N3A6</accession>
<dbReference type="AlphaFoldDB" id="A0A846N3A6"/>
<evidence type="ECO:0000313" key="3">
    <source>
        <dbReference type="Proteomes" id="UP000570514"/>
    </source>
</evidence>
<feature type="transmembrane region" description="Helical" evidence="1">
    <location>
        <begin position="100"/>
        <end position="120"/>
    </location>
</feature>
<proteinExistence type="predicted"/>
<keyword evidence="3" id="KW-1185">Reference proteome</keyword>
<organism evidence="2 3">
    <name type="scientific">Rhizomicrobium palustre</name>
    <dbReference type="NCBI Taxonomy" id="189966"/>
    <lineage>
        <taxon>Bacteria</taxon>
        <taxon>Pseudomonadati</taxon>
        <taxon>Pseudomonadota</taxon>
        <taxon>Alphaproteobacteria</taxon>
        <taxon>Micropepsales</taxon>
        <taxon>Micropepsaceae</taxon>
        <taxon>Rhizomicrobium</taxon>
    </lineage>
</organism>
<comment type="caution">
    <text evidence="2">The sequence shown here is derived from an EMBL/GenBank/DDBJ whole genome shotgun (WGS) entry which is preliminary data.</text>
</comment>
<dbReference type="RefSeq" id="WP_167085030.1">
    <property type="nucleotide sequence ID" value="NZ_BAAADC010000001.1"/>
</dbReference>
<dbReference type="Proteomes" id="UP000570514">
    <property type="component" value="Unassembled WGS sequence"/>
</dbReference>
<sequence>MNDETLRQDISYLRKVAESGRHGPILGGAFLAGAGVVFGLAAILDWASSAGYVPLPQGAQTWLWIGAFVVFALYWFLMFQRLRATPKGAGNASTAAFGTVWGACGAGVMVAWVSTLIVAGVTHTQIVLTAYIPVIFAFYGTAWFASAALSRRGWMALAGGASYLFALALAYLTQNPLQELVMGGALIVLLTLPGLKLVADEARA</sequence>
<keyword evidence="1" id="KW-0472">Membrane</keyword>
<feature type="transmembrane region" description="Helical" evidence="1">
    <location>
        <begin position="153"/>
        <end position="174"/>
    </location>
</feature>
<protein>
    <submittedName>
        <fullName evidence="2">Uncharacterized protein</fullName>
    </submittedName>
</protein>
<gene>
    <name evidence="2" type="ORF">FHS83_003776</name>
</gene>
<keyword evidence="1" id="KW-0812">Transmembrane</keyword>
<dbReference type="EMBL" id="JAASRM010000001">
    <property type="protein sequence ID" value="NIK90458.1"/>
    <property type="molecule type" value="Genomic_DNA"/>
</dbReference>
<reference evidence="2 3" key="1">
    <citation type="submission" date="2020-03" db="EMBL/GenBank/DDBJ databases">
        <title>Genomic Encyclopedia of Type Strains, Phase IV (KMG-IV): sequencing the most valuable type-strain genomes for metagenomic binning, comparative biology and taxonomic classification.</title>
        <authorList>
            <person name="Goeker M."/>
        </authorList>
    </citation>
    <scope>NUCLEOTIDE SEQUENCE [LARGE SCALE GENOMIC DNA]</scope>
    <source>
        <strain evidence="2 3">DSM 19867</strain>
    </source>
</reference>
<feature type="transmembrane region" description="Helical" evidence="1">
    <location>
        <begin position="25"/>
        <end position="47"/>
    </location>
</feature>
<evidence type="ECO:0000313" key="2">
    <source>
        <dbReference type="EMBL" id="NIK90458.1"/>
    </source>
</evidence>